<evidence type="ECO:0000313" key="2">
    <source>
        <dbReference type="EMBL" id="SUY46967.1"/>
    </source>
</evidence>
<feature type="transmembrane region" description="Helical" evidence="1">
    <location>
        <begin position="49"/>
        <end position="66"/>
    </location>
</feature>
<evidence type="ECO:0000313" key="3">
    <source>
        <dbReference type="Proteomes" id="UP000254664"/>
    </source>
</evidence>
<keyword evidence="1" id="KW-0812">Transmembrane</keyword>
<organism evidence="2 3">
    <name type="scientific">Clostridium putrefaciens</name>
    <dbReference type="NCBI Taxonomy" id="99675"/>
    <lineage>
        <taxon>Bacteria</taxon>
        <taxon>Bacillati</taxon>
        <taxon>Bacillota</taxon>
        <taxon>Clostridia</taxon>
        <taxon>Eubacteriales</taxon>
        <taxon>Clostridiaceae</taxon>
        <taxon>Clostridium</taxon>
    </lineage>
</organism>
<keyword evidence="3" id="KW-1185">Reference proteome</keyword>
<feature type="transmembrane region" description="Helical" evidence="1">
    <location>
        <begin position="105"/>
        <end position="126"/>
    </location>
</feature>
<protein>
    <submittedName>
        <fullName evidence="2">Uncharacterized protein</fullName>
    </submittedName>
</protein>
<dbReference type="EMBL" id="UFWZ01000001">
    <property type="protein sequence ID" value="SUY46967.1"/>
    <property type="molecule type" value="Genomic_DNA"/>
</dbReference>
<evidence type="ECO:0000256" key="1">
    <source>
        <dbReference type="SAM" id="Phobius"/>
    </source>
</evidence>
<gene>
    <name evidence="2" type="ORF">NCTC9836_01288</name>
</gene>
<reference evidence="2 3" key="1">
    <citation type="submission" date="2018-06" db="EMBL/GenBank/DDBJ databases">
        <authorList>
            <consortium name="Pathogen Informatics"/>
            <person name="Doyle S."/>
        </authorList>
    </citation>
    <scope>NUCLEOTIDE SEQUENCE [LARGE SCALE GENOMIC DNA]</scope>
    <source>
        <strain evidence="2 3">NCTC9836</strain>
    </source>
</reference>
<sequence length="139" mass="16356">MRKKLYTISKMFFFIISIFIGITALKYCNNIFDLQLLPRDIKTSVSEKWIVFLYYSIYCIIIVFLTKFNKINSICNNIINVLTTIFLLFNMIFVFIKFINLPNDFNMVISFSSSYVLMLIAFGVIIKSLNLIKLNNKLQ</sequence>
<feature type="transmembrane region" description="Helical" evidence="1">
    <location>
        <begin position="12"/>
        <end position="29"/>
    </location>
</feature>
<keyword evidence="1" id="KW-0472">Membrane</keyword>
<name>A0A381J988_9CLOT</name>
<keyword evidence="1" id="KW-1133">Transmembrane helix</keyword>
<dbReference type="Proteomes" id="UP000254664">
    <property type="component" value="Unassembled WGS sequence"/>
</dbReference>
<feature type="transmembrane region" description="Helical" evidence="1">
    <location>
        <begin position="78"/>
        <end position="99"/>
    </location>
</feature>
<accession>A0A381J988</accession>
<dbReference type="AlphaFoldDB" id="A0A381J988"/>
<proteinExistence type="predicted"/>